<comment type="caution">
    <text evidence="2">The sequence shown here is derived from an EMBL/GenBank/DDBJ whole genome shotgun (WGS) entry which is preliminary data.</text>
</comment>
<sequence length="132" mass="14359">MAVGIVALWGKLELAQVGVTLPEHLVLNPKDGGTWVTWNVWQVALLLGLANNVAALFAIGAPSKMTYLIEHHIDPKLFAGALVEEHGFWWAALLWFGTEKRDVVKAYEGILAELVPETFVRPGGGGPPLPLR</sequence>
<keyword evidence="1" id="KW-1133">Transmembrane helix</keyword>
<dbReference type="AlphaFoldDB" id="A0AAD5SAV5"/>
<keyword evidence="1" id="KW-0472">Membrane</keyword>
<organism evidence="2 3">
    <name type="scientific">Rhizophlyctis rosea</name>
    <dbReference type="NCBI Taxonomy" id="64517"/>
    <lineage>
        <taxon>Eukaryota</taxon>
        <taxon>Fungi</taxon>
        <taxon>Fungi incertae sedis</taxon>
        <taxon>Chytridiomycota</taxon>
        <taxon>Chytridiomycota incertae sedis</taxon>
        <taxon>Chytridiomycetes</taxon>
        <taxon>Rhizophlyctidales</taxon>
        <taxon>Rhizophlyctidaceae</taxon>
        <taxon>Rhizophlyctis</taxon>
    </lineage>
</organism>
<protein>
    <submittedName>
        <fullName evidence="2">Uncharacterized protein</fullName>
    </submittedName>
</protein>
<evidence type="ECO:0000313" key="2">
    <source>
        <dbReference type="EMBL" id="KAJ3049367.1"/>
    </source>
</evidence>
<name>A0AAD5SAV5_9FUNG</name>
<gene>
    <name evidence="2" type="ORF">HK097_009631</name>
</gene>
<dbReference type="EMBL" id="JADGJD010000655">
    <property type="protein sequence ID" value="KAJ3049367.1"/>
    <property type="molecule type" value="Genomic_DNA"/>
</dbReference>
<evidence type="ECO:0000313" key="3">
    <source>
        <dbReference type="Proteomes" id="UP001212841"/>
    </source>
</evidence>
<evidence type="ECO:0000256" key="1">
    <source>
        <dbReference type="SAM" id="Phobius"/>
    </source>
</evidence>
<keyword evidence="3" id="KW-1185">Reference proteome</keyword>
<dbReference type="Proteomes" id="UP001212841">
    <property type="component" value="Unassembled WGS sequence"/>
</dbReference>
<proteinExistence type="predicted"/>
<reference evidence="2" key="1">
    <citation type="submission" date="2020-05" db="EMBL/GenBank/DDBJ databases">
        <title>Phylogenomic resolution of chytrid fungi.</title>
        <authorList>
            <person name="Stajich J.E."/>
            <person name="Amses K."/>
            <person name="Simmons R."/>
            <person name="Seto K."/>
            <person name="Myers J."/>
            <person name="Bonds A."/>
            <person name="Quandt C.A."/>
            <person name="Barry K."/>
            <person name="Liu P."/>
            <person name="Grigoriev I."/>
            <person name="Longcore J.E."/>
            <person name="James T.Y."/>
        </authorList>
    </citation>
    <scope>NUCLEOTIDE SEQUENCE</scope>
    <source>
        <strain evidence="2">JEL0318</strain>
    </source>
</reference>
<feature type="transmembrane region" description="Helical" evidence="1">
    <location>
        <begin position="39"/>
        <end position="59"/>
    </location>
</feature>
<accession>A0AAD5SAV5</accession>
<keyword evidence="1" id="KW-0812">Transmembrane</keyword>